<dbReference type="InterPro" id="IPR005840">
    <property type="entry name" value="Ribosomal_uS12_MeSTrfase_RimO"/>
</dbReference>
<dbReference type="GO" id="GO:0005829">
    <property type="term" value="C:cytosol"/>
    <property type="evidence" value="ECO:0007669"/>
    <property type="project" value="TreeGrafter"/>
</dbReference>
<evidence type="ECO:0000313" key="2">
    <source>
        <dbReference type="EMBL" id="ADD93470.1"/>
    </source>
</evidence>
<dbReference type="GO" id="GO:0051539">
    <property type="term" value="F:4 iron, 4 sulfur cluster binding"/>
    <property type="evidence" value="ECO:0007669"/>
    <property type="project" value="InterPro"/>
</dbReference>
<reference evidence="2" key="1">
    <citation type="journal article" date="2010" name="ISME J.">
        <title>Metagenome of the Mediterranean deep chlorophyll maximum studied by direct and fosmid library 454 pyrosequencing.</title>
        <authorList>
            <person name="Ghai R."/>
            <person name="Martin-Cuadrado A.B."/>
            <person name="Molto A.G."/>
            <person name="Heredia I.G."/>
            <person name="Cabrera R."/>
            <person name="Martin J."/>
            <person name="Verdu M."/>
            <person name="Deschamps P."/>
            <person name="Moreira D."/>
            <person name="Lopez-Garcia P."/>
            <person name="Mira A."/>
            <person name="Rodriguez-Valera F."/>
        </authorList>
    </citation>
    <scope>NUCLEOTIDE SEQUENCE</scope>
</reference>
<proteinExistence type="predicted"/>
<feature type="domain" description="TRAM" evidence="1">
    <location>
        <begin position="81"/>
        <end position="125"/>
    </location>
</feature>
<name>D6PCL9_9BACT</name>
<organism evidence="2">
    <name type="scientific">uncultured marine bacterium MedDCM-OCT-S04-C123</name>
    <dbReference type="NCBI Taxonomy" id="743051"/>
    <lineage>
        <taxon>Bacteria</taxon>
        <taxon>environmental samples</taxon>
    </lineage>
</organism>
<evidence type="ECO:0000259" key="1">
    <source>
        <dbReference type="Pfam" id="PF18693"/>
    </source>
</evidence>
<dbReference type="InterPro" id="IPR012340">
    <property type="entry name" value="NA-bd_OB-fold"/>
</dbReference>
<dbReference type="EMBL" id="GU942984">
    <property type="protein sequence ID" value="ADD93470.1"/>
    <property type="molecule type" value="Genomic_DNA"/>
</dbReference>
<sequence length="130" mass="14395">MANQIPIEVKEARKSRAMETQLEVSRELASAQVGKMMRVLVEGPADAAAIEESNIRSWEHGLLRSKSEKSAISLDTSTSWSIARGEADAPDIDGRIYIQGRLMPHQFHVVQITGFTDYDLIAEPVAESEK</sequence>
<dbReference type="PANTHER" id="PTHR43837">
    <property type="entry name" value="RIBOSOMAL PROTEIN S12 METHYLTHIOTRANSFERASE RIMO"/>
    <property type="match status" value="1"/>
</dbReference>
<dbReference type="AlphaFoldDB" id="D6PCL9"/>
<protein>
    <recommendedName>
        <fullName evidence="1">TRAM domain-containing protein</fullName>
    </recommendedName>
</protein>
<accession>D6PCL9</accession>
<dbReference type="InterPro" id="IPR002792">
    <property type="entry name" value="TRAM_dom"/>
</dbReference>
<dbReference type="Pfam" id="PF18693">
    <property type="entry name" value="TRAM_2"/>
    <property type="match status" value="1"/>
</dbReference>
<dbReference type="PANTHER" id="PTHR43837:SF1">
    <property type="entry name" value="RIBOSOMAL PROTEIN US12 METHYLTHIOTRANSFERASE RIMO"/>
    <property type="match status" value="1"/>
</dbReference>
<dbReference type="Gene3D" id="2.40.50.140">
    <property type="entry name" value="Nucleic acid-binding proteins"/>
    <property type="match status" value="1"/>
</dbReference>
<dbReference type="GO" id="GO:0035599">
    <property type="term" value="F:aspartic acid methylthiotransferase activity"/>
    <property type="evidence" value="ECO:0007669"/>
    <property type="project" value="TreeGrafter"/>
</dbReference>